<accession>A0A9X0CX19</accession>
<keyword evidence="2" id="KW-0812">Transmembrane</keyword>
<dbReference type="AlphaFoldDB" id="A0A9X0CX19"/>
<keyword evidence="2" id="KW-1133">Transmembrane helix</keyword>
<gene>
    <name evidence="3" type="ORF">OS493_021298</name>
</gene>
<protein>
    <recommendedName>
        <fullName evidence="5">Pectin acetylesterase</fullName>
    </recommendedName>
</protein>
<dbReference type="OrthoDB" id="2015280at2759"/>
<sequence>MAAINEDSYVLKQQRSHNSSSQGHFRTVLMSSSLSCLITVVIISFLLRNTAFVNIYIPNSASTQNNDKHDQERRSYAKNVELVMLPFAVKQGAVCLDGSSPGYYFRQGHGKGSNNWIIHFFGGAWCFDEQSCLQRSKTRLGSSNFFPPHPPTLQGILSENEKINPDFYHWNLVLLCYCDGASFTGYRADPVNVNGQYIYMRGKRILEVIIDQLLRSEFRNADRLLLSGTSAGSLAVTMNADFIRSRIPKSIDVRALADSGYFVDVAAVSGDNIINRHFKKMFDVHSSVGGIDEDCARGFRPSLRWKCLFPQHAFTFVNTPLFVLQSAYDEWQLIHIRGINCQVPEYSDNFTMKRSLFRRSTKDATANQSPTKPNPDRNWNYKHIHGIYCRPPECTRNEMAAIMQYRNVSLFALRPVMRSANSGLFLSSCLEHSQSLYDDTWNGIFVNGFSVAEAVGNWMFERTTQHQHIDCSFPCNPSCANVW</sequence>
<dbReference type="PANTHER" id="PTHR21562:SF67">
    <property type="entry name" value="PECTIN ACETYLESTERASE"/>
    <property type="match status" value="1"/>
</dbReference>
<dbReference type="PANTHER" id="PTHR21562">
    <property type="entry name" value="NOTUM-RELATED"/>
    <property type="match status" value="1"/>
</dbReference>
<evidence type="ECO:0000256" key="1">
    <source>
        <dbReference type="ARBA" id="ARBA00010213"/>
    </source>
</evidence>
<evidence type="ECO:0000313" key="4">
    <source>
        <dbReference type="Proteomes" id="UP001163046"/>
    </source>
</evidence>
<reference evidence="3" key="1">
    <citation type="submission" date="2023-01" db="EMBL/GenBank/DDBJ databases">
        <title>Genome assembly of the deep-sea coral Lophelia pertusa.</title>
        <authorList>
            <person name="Herrera S."/>
            <person name="Cordes E."/>
        </authorList>
    </citation>
    <scope>NUCLEOTIDE SEQUENCE</scope>
    <source>
        <strain evidence="3">USNM1676648</strain>
        <tissue evidence="3">Polyp</tissue>
    </source>
</reference>
<evidence type="ECO:0008006" key="5">
    <source>
        <dbReference type="Google" id="ProtNLM"/>
    </source>
</evidence>
<dbReference type="InterPro" id="IPR004963">
    <property type="entry name" value="PAE/NOTUM"/>
</dbReference>
<feature type="transmembrane region" description="Helical" evidence="2">
    <location>
        <begin position="25"/>
        <end position="47"/>
    </location>
</feature>
<organism evidence="3 4">
    <name type="scientific">Desmophyllum pertusum</name>
    <dbReference type="NCBI Taxonomy" id="174260"/>
    <lineage>
        <taxon>Eukaryota</taxon>
        <taxon>Metazoa</taxon>
        <taxon>Cnidaria</taxon>
        <taxon>Anthozoa</taxon>
        <taxon>Hexacorallia</taxon>
        <taxon>Scleractinia</taxon>
        <taxon>Caryophylliina</taxon>
        <taxon>Caryophylliidae</taxon>
        <taxon>Desmophyllum</taxon>
    </lineage>
</organism>
<name>A0A9X0CX19_9CNID</name>
<dbReference type="EMBL" id="MU826363">
    <property type="protein sequence ID" value="KAJ7378716.1"/>
    <property type="molecule type" value="Genomic_DNA"/>
</dbReference>
<evidence type="ECO:0000313" key="3">
    <source>
        <dbReference type="EMBL" id="KAJ7378716.1"/>
    </source>
</evidence>
<dbReference type="Pfam" id="PF03283">
    <property type="entry name" value="PAE"/>
    <property type="match status" value="1"/>
</dbReference>
<dbReference type="Proteomes" id="UP001163046">
    <property type="component" value="Unassembled WGS sequence"/>
</dbReference>
<comment type="caution">
    <text evidence="3">The sequence shown here is derived from an EMBL/GenBank/DDBJ whole genome shotgun (WGS) entry which is preliminary data.</text>
</comment>
<keyword evidence="2" id="KW-0472">Membrane</keyword>
<evidence type="ECO:0000256" key="2">
    <source>
        <dbReference type="SAM" id="Phobius"/>
    </source>
</evidence>
<dbReference type="GO" id="GO:0016787">
    <property type="term" value="F:hydrolase activity"/>
    <property type="evidence" value="ECO:0007669"/>
    <property type="project" value="InterPro"/>
</dbReference>
<comment type="similarity">
    <text evidence="1">Belongs to the pectinacetylesterase family. Notum subfamily.</text>
</comment>
<keyword evidence="4" id="KW-1185">Reference proteome</keyword>
<proteinExistence type="inferred from homology"/>